<gene>
    <name evidence="2" type="ORF">A3C72_01825</name>
</gene>
<sequence>MPKKIDKDLHKIRVLVKDYLLKKNGVPKPKTVGVGWPSFDEKEIMGAFDCLINLRLSQGPRVKEFEQRYAKMMGKKYAVAVNSGSSANLLVLSSLMISGKLKRGDEVIIPASTFATVASPIIQLGLIPVYVDCDDKTWTISPTEVEKALSPKTKLIMPVHSIGNPADIVSIMSIARKHKLLVLEDCCEAHGASLNGRVVGSFGDIATISFFVAHNITTGEGGMIFTDDAELFDILTSIREFGRLPQHILNKGRFSYEDKVLGFYDTRYVFTRLGFNVRMTDIAASMGLEQIKKLDKLNRKRISIARDYSQTLKKYETHVSIPYTLPKGVHSYYGYCFVINPKAPFTRKEITETLEAAGIETRPFFGGCLPDQPGFRDEPKRVVGQLPVSRWLRDNAVFIGCHPALTKEHVKHVLKTLELFFTNIDLKTNKSRQ</sequence>
<evidence type="ECO:0000313" key="3">
    <source>
        <dbReference type="Proteomes" id="UP000177130"/>
    </source>
</evidence>
<evidence type="ECO:0000256" key="1">
    <source>
        <dbReference type="RuleBase" id="RU004508"/>
    </source>
</evidence>
<dbReference type="InterPro" id="IPR015424">
    <property type="entry name" value="PyrdxlP-dep_Trfase"/>
</dbReference>
<dbReference type="EMBL" id="MHRK01000008">
    <property type="protein sequence ID" value="OHA24616.1"/>
    <property type="molecule type" value="Genomic_DNA"/>
</dbReference>
<dbReference type="CDD" id="cd00616">
    <property type="entry name" value="AHBA_syn"/>
    <property type="match status" value="1"/>
</dbReference>
<dbReference type="GO" id="GO:0030170">
    <property type="term" value="F:pyridoxal phosphate binding"/>
    <property type="evidence" value="ECO:0007669"/>
    <property type="project" value="TreeGrafter"/>
</dbReference>
<dbReference type="InterPro" id="IPR000653">
    <property type="entry name" value="DegT/StrS_aminotransferase"/>
</dbReference>
<protein>
    <recommendedName>
        <fullName evidence="4">Aminotransferase DegT</fullName>
    </recommendedName>
</protein>
<dbReference type="Pfam" id="PF01041">
    <property type="entry name" value="DegT_DnrJ_EryC1"/>
    <property type="match status" value="1"/>
</dbReference>
<comment type="similarity">
    <text evidence="1">Belongs to the DegT/DnrJ/EryC1 family.</text>
</comment>
<comment type="caution">
    <text evidence="2">The sequence shown here is derived from an EMBL/GenBank/DDBJ whole genome shotgun (WGS) entry which is preliminary data.</text>
</comment>
<accession>A0A1G2ML75</accession>
<dbReference type="AlphaFoldDB" id="A0A1G2ML75"/>
<reference evidence="2 3" key="1">
    <citation type="journal article" date="2016" name="Nat. Commun.">
        <title>Thousands of microbial genomes shed light on interconnected biogeochemical processes in an aquifer system.</title>
        <authorList>
            <person name="Anantharaman K."/>
            <person name="Brown C.T."/>
            <person name="Hug L.A."/>
            <person name="Sharon I."/>
            <person name="Castelle C.J."/>
            <person name="Probst A.J."/>
            <person name="Thomas B.C."/>
            <person name="Singh A."/>
            <person name="Wilkins M.J."/>
            <person name="Karaoz U."/>
            <person name="Brodie E.L."/>
            <person name="Williams K.H."/>
            <person name="Hubbard S.S."/>
            <person name="Banfield J.F."/>
        </authorList>
    </citation>
    <scope>NUCLEOTIDE SEQUENCE [LARGE SCALE GENOMIC DNA]</scope>
</reference>
<name>A0A1G2ML75_9BACT</name>
<dbReference type="Proteomes" id="UP000177130">
    <property type="component" value="Unassembled WGS sequence"/>
</dbReference>
<dbReference type="PANTHER" id="PTHR30244">
    <property type="entry name" value="TRANSAMINASE"/>
    <property type="match status" value="1"/>
</dbReference>
<dbReference type="InterPro" id="IPR015422">
    <property type="entry name" value="PyrdxlP-dep_Trfase_small"/>
</dbReference>
<dbReference type="GO" id="GO:0008483">
    <property type="term" value="F:transaminase activity"/>
    <property type="evidence" value="ECO:0007669"/>
    <property type="project" value="TreeGrafter"/>
</dbReference>
<dbReference type="SUPFAM" id="SSF53383">
    <property type="entry name" value="PLP-dependent transferases"/>
    <property type="match status" value="1"/>
</dbReference>
<dbReference type="GO" id="GO:0000271">
    <property type="term" value="P:polysaccharide biosynthetic process"/>
    <property type="evidence" value="ECO:0007669"/>
    <property type="project" value="TreeGrafter"/>
</dbReference>
<evidence type="ECO:0000313" key="2">
    <source>
        <dbReference type="EMBL" id="OHA24616.1"/>
    </source>
</evidence>
<dbReference type="Gene3D" id="3.40.640.10">
    <property type="entry name" value="Type I PLP-dependent aspartate aminotransferase-like (Major domain)"/>
    <property type="match status" value="1"/>
</dbReference>
<evidence type="ECO:0008006" key="4">
    <source>
        <dbReference type="Google" id="ProtNLM"/>
    </source>
</evidence>
<dbReference type="PIRSF" id="PIRSF000390">
    <property type="entry name" value="PLP_StrS"/>
    <property type="match status" value="1"/>
</dbReference>
<keyword evidence="1" id="KW-0663">Pyridoxal phosphate</keyword>
<dbReference type="Gene3D" id="3.90.1150.10">
    <property type="entry name" value="Aspartate Aminotransferase, domain 1"/>
    <property type="match status" value="1"/>
</dbReference>
<dbReference type="InterPro" id="IPR015421">
    <property type="entry name" value="PyrdxlP-dep_Trfase_major"/>
</dbReference>
<dbReference type="STRING" id="1802306.A3C72_01825"/>
<dbReference type="PANTHER" id="PTHR30244:SF34">
    <property type="entry name" value="DTDP-4-AMINO-4,6-DIDEOXYGALACTOSE TRANSAMINASE"/>
    <property type="match status" value="1"/>
</dbReference>
<proteinExistence type="inferred from homology"/>
<organism evidence="2 3">
    <name type="scientific">Candidatus Taylorbacteria bacterium RIFCSPHIGHO2_02_FULL_43_32b</name>
    <dbReference type="NCBI Taxonomy" id="1802306"/>
    <lineage>
        <taxon>Bacteria</taxon>
        <taxon>Candidatus Tayloriibacteriota</taxon>
    </lineage>
</organism>